<dbReference type="SUPFAM" id="SSF51445">
    <property type="entry name" value="(Trans)glycosidases"/>
    <property type="match status" value="1"/>
</dbReference>
<evidence type="ECO:0000313" key="10">
    <source>
        <dbReference type="Proteomes" id="UP000030889"/>
    </source>
</evidence>
<evidence type="ECO:0000259" key="8">
    <source>
        <dbReference type="Pfam" id="PF02837"/>
    </source>
</evidence>
<feature type="domain" description="Glycosyl hydrolases family 2 sugar binding" evidence="8">
    <location>
        <begin position="102"/>
        <end position="172"/>
    </location>
</feature>
<evidence type="ECO:0000256" key="5">
    <source>
        <dbReference type="ARBA" id="ARBA00023295"/>
    </source>
</evidence>
<proteinExistence type="inferred from homology"/>
<name>A0ABR4YJH2_9BACT</name>
<sequence length="480" mass="53816">MNSKAAYLCMTQTGYGTRLTARMKPLYRYLFAAMLPAAALSPMYASSPADTTAVTAKAPLPLPATGYEGRLLRSEFMSYTIRQNAANDDREAEWNYLPVENFTQSRTADGNIVYTATVELPEFWADRIIMLHCEGGRNSHRVSVNGTAVGSARDSGTPSEFELPNAVAGRTNTLRIELTADTDEPESGLRRQRADLTSCFLYSQPRTRIWDYDVSTVLTGSDGELTARVVVENRYPSEETFSLCFDVFSPEGRVEEYGTKRVTLPAGDRDTVTLRATIYGAGKKLWSAEKPALYRLTLFVRKGDRILEYVPVNVGFGTVSHAEGRVYRNGKPVELRPARCNATTPAALRREIAALKKEGFNTLWPDTPQPWWFYDICDRTGMYVIDQANINTSYETGNRRIGGCLSNDPAWLPEYMERTQAMFRRSHTHPCIVAWSLGGQSGNGFNLYRTYLWLRTADPNRPILYDGAGGEWNNDLPLTR</sequence>
<reference evidence="9 10" key="1">
    <citation type="submission" date="2014-09" db="EMBL/GenBank/DDBJ databases">
        <title>Alistipes sp. 627, sp. nov., a novel member of the family Rikenellaceae isolated from human faeces.</title>
        <authorList>
            <person name="Shkoporov A.N."/>
            <person name="Chaplin A.V."/>
            <person name="Motuzova O.V."/>
            <person name="Kafarskaia L.I."/>
            <person name="Khokhlova E.V."/>
            <person name="Efimov B.A."/>
        </authorList>
    </citation>
    <scope>NUCLEOTIDE SEQUENCE [LARGE SCALE GENOMIC DNA]</scope>
    <source>
        <strain evidence="9 10">627</strain>
    </source>
</reference>
<dbReference type="InterPro" id="IPR013783">
    <property type="entry name" value="Ig-like_fold"/>
</dbReference>
<evidence type="ECO:0000256" key="4">
    <source>
        <dbReference type="ARBA" id="ARBA00022801"/>
    </source>
</evidence>
<protein>
    <recommendedName>
        <fullName evidence="3">beta-galactosidase</fullName>
        <ecNumber evidence="3">3.2.1.23</ecNumber>
    </recommendedName>
</protein>
<feature type="domain" description="Glycoside hydrolase family 2 immunoglobulin-like beta-sandwich" evidence="6">
    <location>
        <begin position="207"/>
        <end position="316"/>
    </location>
</feature>
<dbReference type="InterPro" id="IPR017853">
    <property type="entry name" value="GH"/>
</dbReference>
<gene>
    <name evidence="9" type="ORF">LG35_04875</name>
</gene>
<keyword evidence="5" id="KW-0326">Glycosidase</keyword>
<dbReference type="InterPro" id="IPR050347">
    <property type="entry name" value="Bact_Beta-galactosidase"/>
</dbReference>
<dbReference type="SUPFAM" id="SSF49303">
    <property type="entry name" value="beta-Galactosidase/glucuronidase domain"/>
    <property type="match status" value="1"/>
</dbReference>
<dbReference type="Gene3D" id="3.20.20.80">
    <property type="entry name" value="Glycosidases"/>
    <property type="match status" value="1"/>
</dbReference>
<dbReference type="Proteomes" id="UP000030889">
    <property type="component" value="Unassembled WGS sequence"/>
</dbReference>
<keyword evidence="10" id="KW-1185">Reference proteome</keyword>
<comment type="caution">
    <text evidence="9">The sequence shown here is derived from an EMBL/GenBank/DDBJ whole genome shotgun (WGS) entry which is preliminary data.</text>
</comment>
<dbReference type="Pfam" id="PF02837">
    <property type="entry name" value="Glyco_hydro_2_N"/>
    <property type="match status" value="1"/>
</dbReference>
<keyword evidence="4" id="KW-0378">Hydrolase</keyword>
<dbReference type="Pfam" id="PF00703">
    <property type="entry name" value="Glyco_hydro_2"/>
    <property type="match status" value="1"/>
</dbReference>
<evidence type="ECO:0000313" key="9">
    <source>
        <dbReference type="EMBL" id="KHE42237.1"/>
    </source>
</evidence>
<dbReference type="InterPro" id="IPR008979">
    <property type="entry name" value="Galactose-bd-like_sf"/>
</dbReference>
<organism evidence="9 10">
    <name type="scientific">Alistipes inops</name>
    <dbReference type="NCBI Taxonomy" id="1501391"/>
    <lineage>
        <taxon>Bacteria</taxon>
        <taxon>Pseudomonadati</taxon>
        <taxon>Bacteroidota</taxon>
        <taxon>Bacteroidia</taxon>
        <taxon>Bacteroidales</taxon>
        <taxon>Rikenellaceae</taxon>
        <taxon>Alistipes</taxon>
    </lineage>
</organism>
<dbReference type="EC" id="3.2.1.23" evidence="3"/>
<dbReference type="Gene3D" id="2.60.120.260">
    <property type="entry name" value="Galactose-binding domain-like"/>
    <property type="match status" value="1"/>
</dbReference>
<dbReference type="Pfam" id="PF02836">
    <property type="entry name" value="Glyco_hydro_2_C"/>
    <property type="match status" value="1"/>
</dbReference>
<dbReference type="InterPro" id="IPR006104">
    <property type="entry name" value="Glyco_hydro_2_N"/>
</dbReference>
<comment type="similarity">
    <text evidence="2">Belongs to the glycosyl hydrolase 2 family.</text>
</comment>
<evidence type="ECO:0000259" key="6">
    <source>
        <dbReference type="Pfam" id="PF00703"/>
    </source>
</evidence>
<comment type="catalytic activity">
    <reaction evidence="1">
        <text>Hydrolysis of terminal non-reducing beta-D-galactose residues in beta-D-galactosides.</text>
        <dbReference type="EC" id="3.2.1.23"/>
    </reaction>
</comment>
<dbReference type="InterPro" id="IPR006103">
    <property type="entry name" value="Glyco_hydro_2_cat"/>
</dbReference>
<dbReference type="EMBL" id="JRGF01000005">
    <property type="protein sequence ID" value="KHE42237.1"/>
    <property type="molecule type" value="Genomic_DNA"/>
</dbReference>
<dbReference type="InterPro" id="IPR036156">
    <property type="entry name" value="Beta-gal/glucu_dom_sf"/>
</dbReference>
<evidence type="ECO:0000256" key="1">
    <source>
        <dbReference type="ARBA" id="ARBA00001412"/>
    </source>
</evidence>
<dbReference type="PANTHER" id="PTHR46323:SF2">
    <property type="entry name" value="BETA-GALACTOSIDASE"/>
    <property type="match status" value="1"/>
</dbReference>
<accession>A0ABR4YJH2</accession>
<evidence type="ECO:0000256" key="3">
    <source>
        <dbReference type="ARBA" id="ARBA00012756"/>
    </source>
</evidence>
<dbReference type="InterPro" id="IPR006102">
    <property type="entry name" value="Ig-like_GH2"/>
</dbReference>
<dbReference type="SUPFAM" id="SSF49785">
    <property type="entry name" value="Galactose-binding domain-like"/>
    <property type="match status" value="1"/>
</dbReference>
<evidence type="ECO:0000259" key="7">
    <source>
        <dbReference type="Pfam" id="PF02836"/>
    </source>
</evidence>
<evidence type="ECO:0000256" key="2">
    <source>
        <dbReference type="ARBA" id="ARBA00007401"/>
    </source>
</evidence>
<feature type="domain" description="Glycoside hydrolase family 2 catalytic" evidence="7">
    <location>
        <begin position="345"/>
        <end position="468"/>
    </location>
</feature>
<dbReference type="PANTHER" id="PTHR46323">
    <property type="entry name" value="BETA-GALACTOSIDASE"/>
    <property type="match status" value="1"/>
</dbReference>
<dbReference type="Gene3D" id="2.60.40.10">
    <property type="entry name" value="Immunoglobulins"/>
    <property type="match status" value="1"/>
</dbReference>